<evidence type="ECO:0000256" key="2">
    <source>
        <dbReference type="ARBA" id="ARBA00022527"/>
    </source>
</evidence>
<gene>
    <name evidence="11" type="ORF">HAX54_005483</name>
</gene>
<keyword evidence="5" id="KW-0418">Kinase</keyword>
<keyword evidence="12" id="KW-1185">Reference proteome</keyword>
<evidence type="ECO:0000256" key="9">
    <source>
        <dbReference type="SAM" id="MobiDB-lite"/>
    </source>
</evidence>
<feature type="compositionally biased region" description="Polar residues" evidence="9">
    <location>
        <begin position="218"/>
        <end position="229"/>
    </location>
</feature>
<keyword evidence="6" id="KW-0067">ATP-binding</keyword>
<dbReference type="InterPro" id="IPR000961">
    <property type="entry name" value="AGC-kinase_C"/>
</dbReference>
<dbReference type="EC" id="2.7.11.1" evidence="1"/>
<dbReference type="SUPFAM" id="SSF56112">
    <property type="entry name" value="Protein kinase-like (PK-like)"/>
    <property type="match status" value="1"/>
</dbReference>
<evidence type="ECO:0000256" key="3">
    <source>
        <dbReference type="ARBA" id="ARBA00022679"/>
    </source>
</evidence>
<dbReference type="InterPro" id="IPR017892">
    <property type="entry name" value="Pkinase_C"/>
</dbReference>
<name>A0ABS8TB84_DATST</name>
<comment type="catalytic activity">
    <reaction evidence="8">
        <text>L-seryl-[protein] + ATP = O-phospho-L-seryl-[protein] + ADP + H(+)</text>
        <dbReference type="Rhea" id="RHEA:17989"/>
        <dbReference type="Rhea" id="RHEA-COMP:9863"/>
        <dbReference type="Rhea" id="RHEA-COMP:11604"/>
        <dbReference type="ChEBI" id="CHEBI:15378"/>
        <dbReference type="ChEBI" id="CHEBI:29999"/>
        <dbReference type="ChEBI" id="CHEBI:30616"/>
        <dbReference type="ChEBI" id="CHEBI:83421"/>
        <dbReference type="ChEBI" id="CHEBI:456216"/>
        <dbReference type="EC" id="2.7.11.1"/>
    </reaction>
</comment>
<dbReference type="Pfam" id="PF00433">
    <property type="entry name" value="Pkinase_C"/>
    <property type="match status" value="1"/>
</dbReference>
<dbReference type="SMART" id="SM00133">
    <property type="entry name" value="S_TK_X"/>
    <property type="match status" value="1"/>
</dbReference>
<feature type="domain" description="AGC-kinase C-terminal" evidence="10">
    <location>
        <begin position="144"/>
        <end position="217"/>
    </location>
</feature>
<protein>
    <recommendedName>
        <fullName evidence="1">non-specific serine/threonine protein kinase</fullName>
        <ecNumber evidence="1">2.7.11.1</ecNumber>
    </recommendedName>
</protein>
<evidence type="ECO:0000256" key="1">
    <source>
        <dbReference type="ARBA" id="ARBA00012513"/>
    </source>
</evidence>
<dbReference type="EMBL" id="JACEIK010001274">
    <property type="protein sequence ID" value="MCD7467837.1"/>
    <property type="molecule type" value="Genomic_DNA"/>
</dbReference>
<comment type="catalytic activity">
    <reaction evidence="7">
        <text>L-threonyl-[protein] + ATP = O-phospho-L-threonyl-[protein] + ADP + H(+)</text>
        <dbReference type="Rhea" id="RHEA:46608"/>
        <dbReference type="Rhea" id="RHEA-COMP:11060"/>
        <dbReference type="Rhea" id="RHEA-COMP:11605"/>
        <dbReference type="ChEBI" id="CHEBI:15378"/>
        <dbReference type="ChEBI" id="CHEBI:30013"/>
        <dbReference type="ChEBI" id="CHEBI:30616"/>
        <dbReference type="ChEBI" id="CHEBI:61977"/>
        <dbReference type="ChEBI" id="CHEBI:456216"/>
        <dbReference type="EC" id="2.7.11.1"/>
    </reaction>
</comment>
<evidence type="ECO:0000256" key="4">
    <source>
        <dbReference type="ARBA" id="ARBA00022741"/>
    </source>
</evidence>
<dbReference type="PROSITE" id="PS51285">
    <property type="entry name" value="AGC_KINASE_CTER"/>
    <property type="match status" value="1"/>
</dbReference>
<evidence type="ECO:0000256" key="5">
    <source>
        <dbReference type="ARBA" id="ARBA00022777"/>
    </source>
</evidence>
<organism evidence="11 12">
    <name type="scientific">Datura stramonium</name>
    <name type="common">Jimsonweed</name>
    <name type="synonym">Common thornapple</name>
    <dbReference type="NCBI Taxonomy" id="4076"/>
    <lineage>
        <taxon>Eukaryota</taxon>
        <taxon>Viridiplantae</taxon>
        <taxon>Streptophyta</taxon>
        <taxon>Embryophyta</taxon>
        <taxon>Tracheophyta</taxon>
        <taxon>Spermatophyta</taxon>
        <taxon>Magnoliopsida</taxon>
        <taxon>eudicotyledons</taxon>
        <taxon>Gunneridae</taxon>
        <taxon>Pentapetalae</taxon>
        <taxon>asterids</taxon>
        <taxon>lamiids</taxon>
        <taxon>Solanales</taxon>
        <taxon>Solanaceae</taxon>
        <taxon>Solanoideae</taxon>
        <taxon>Datureae</taxon>
        <taxon>Datura</taxon>
    </lineage>
</organism>
<evidence type="ECO:0000313" key="11">
    <source>
        <dbReference type="EMBL" id="MCD7467837.1"/>
    </source>
</evidence>
<feature type="compositionally biased region" description="Polar residues" evidence="9">
    <location>
        <begin position="243"/>
        <end position="267"/>
    </location>
</feature>
<keyword evidence="2" id="KW-0723">Serine/threonine-protein kinase</keyword>
<comment type="caution">
    <text evidence="11">The sequence shown here is derived from an EMBL/GenBank/DDBJ whole genome shotgun (WGS) entry which is preliminary data.</text>
</comment>
<reference evidence="11 12" key="1">
    <citation type="journal article" date="2021" name="BMC Genomics">
        <title>Datura genome reveals duplications of psychoactive alkaloid biosynthetic genes and high mutation rate following tissue culture.</title>
        <authorList>
            <person name="Rajewski A."/>
            <person name="Carter-House D."/>
            <person name="Stajich J."/>
            <person name="Litt A."/>
        </authorList>
    </citation>
    <scope>NUCLEOTIDE SEQUENCE [LARGE SCALE GENOMIC DNA]</scope>
    <source>
        <strain evidence="11">AR-01</strain>
    </source>
</reference>
<dbReference type="InterPro" id="IPR050839">
    <property type="entry name" value="Rho-assoc_Ser/Thr_Kinase"/>
</dbReference>
<sequence length="267" mass="29808">MAVGDQRTRYEVWNRTDLARNNEKLAGSELSQRKVMAMELTGFCWCWCSGSHGGVGLIATAIETKLTSNSCGSHWKMAGRQNFLFLYVAGLNQIVHWRNQLKFPEDAKLSAEAKDLICRLLCDVEHRLGTGGGANQIKAHPWFKDIVWDKLYEMEAAFKPEVNGELDTQNFMKFDEMDHPTPARSGSGPSRKISLTPKDLSFVGYTYKNFDAIKALRNNSDPTRSTSPRRPSIDSIFGDSKDYPSTNGTAGETDVQMITPTSDAMLP</sequence>
<keyword evidence="3" id="KW-0808">Transferase</keyword>
<accession>A0ABS8TB84</accession>
<dbReference type="Proteomes" id="UP000823775">
    <property type="component" value="Unassembled WGS sequence"/>
</dbReference>
<dbReference type="InterPro" id="IPR011009">
    <property type="entry name" value="Kinase-like_dom_sf"/>
</dbReference>
<feature type="region of interest" description="Disordered" evidence="9">
    <location>
        <begin position="218"/>
        <end position="267"/>
    </location>
</feature>
<dbReference type="PANTHER" id="PTHR22988">
    <property type="entry name" value="MYOTONIC DYSTROPHY S/T KINASE-RELATED"/>
    <property type="match status" value="1"/>
</dbReference>
<evidence type="ECO:0000256" key="6">
    <source>
        <dbReference type="ARBA" id="ARBA00022840"/>
    </source>
</evidence>
<keyword evidence="4" id="KW-0547">Nucleotide-binding</keyword>
<proteinExistence type="predicted"/>
<evidence type="ECO:0000313" key="12">
    <source>
        <dbReference type="Proteomes" id="UP000823775"/>
    </source>
</evidence>
<evidence type="ECO:0000256" key="8">
    <source>
        <dbReference type="ARBA" id="ARBA00048679"/>
    </source>
</evidence>
<dbReference type="Gene3D" id="1.10.510.10">
    <property type="entry name" value="Transferase(Phosphotransferase) domain 1"/>
    <property type="match status" value="1"/>
</dbReference>
<evidence type="ECO:0000259" key="10">
    <source>
        <dbReference type="PROSITE" id="PS51285"/>
    </source>
</evidence>
<evidence type="ECO:0000256" key="7">
    <source>
        <dbReference type="ARBA" id="ARBA00047899"/>
    </source>
</evidence>